<accession>A0ABQ0LP45</accession>
<organism evidence="1 2">
    <name type="scientific">Mycena chlorophos</name>
    <name type="common">Agaric fungus</name>
    <name type="synonym">Agaricus chlorophos</name>
    <dbReference type="NCBI Taxonomy" id="658473"/>
    <lineage>
        <taxon>Eukaryota</taxon>
        <taxon>Fungi</taxon>
        <taxon>Dikarya</taxon>
        <taxon>Basidiomycota</taxon>
        <taxon>Agaricomycotina</taxon>
        <taxon>Agaricomycetes</taxon>
        <taxon>Agaricomycetidae</taxon>
        <taxon>Agaricales</taxon>
        <taxon>Marasmiineae</taxon>
        <taxon>Mycenaceae</taxon>
        <taxon>Mycena</taxon>
    </lineage>
</organism>
<dbReference type="Proteomes" id="UP000815677">
    <property type="component" value="Unassembled WGS sequence"/>
</dbReference>
<keyword evidence="2" id="KW-1185">Reference proteome</keyword>
<evidence type="ECO:0008006" key="3">
    <source>
        <dbReference type="Google" id="ProtNLM"/>
    </source>
</evidence>
<evidence type="ECO:0000313" key="2">
    <source>
        <dbReference type="Proteomes" id="UP000815677"/>
    </source>
</evidence>
<proteinExistence type="predicted"/>
<reference evidence="1" key="1">
    <citation type="submission" date="2014-09" db="EMBL/GenBank/DDBJ databases">
        <title>Genome sequence of the luminous mushroom Mycena chlorophos for searching fungal bioluminescence genes.</title>
        <authorList>
            <person name="Tanaka Y."/>
            <person name="Kasuga D."/>
            <person name="Oba Y."/>
            <person name="Hase S."/>
            <person name="Sato K."/>
            <person name="Oba Y."/>
            <person name="Sakakibara Y."/>
        </authorList>
    </citation>
    <scope>NUCLEOTIDE SEQUENCE</scope>
</reference>
<protein>
    <recommendedName>
        <fullName evidence="3">Secreted protein</fullName>
    </recommendedName>
</protein>
<gene>
    <name evidence="1" type="ORF">MCHLO_09902</name>
</gene>
<name>A0ABQ0LP45_MYCCL</name>
<sequence>MRRGPLFIVFAITGERASKSSSIPPELVATRGTKATLRLYSQYGASESGSTQQDRNVHLTPTVTTLFTIMTLDLPRFRVVVVCRIYCTHPIACVHGFCVLRPWRCRPYKRAFVGRFLPHRVPPRSLRSTHQTSLLTYHTHAHMDAFTTIVPTKVESDETIVIVSEDSGSGSSAALDRAALALLLEHLHPGIIRSRYPHPSHDRHPHQHLFRACMAALFYD</sequence>
<dbReference type="EMBL" id="DF847981">
    <property type="protein sequence ID" value="GAT52893.1"/>
    <property type="molecule type" value="Genomic_DNA"/>
</dbReference>
<evidence type="ECO:0000313" key="1">
    <source>
        <dbReference type="EMBL" id="GAT52893.1"/>
    </source>
</evidence>